<proteinExistence type="predicted"/>
<evidence type="ECO:0000256" key="1">
    <source>
        <dbReference type="ARBA" id="ARBA00004651"/>
    </source>
</evidence>
<dbReference type="PRINTS" id="PR00411">
    <property type="entry name" value="PNDRDTASEI"/>
</dbReference>
<evidence type="ECO:0000313" key="11">
    <source>
        <dbReference type="EMBL" id="BAR57465.1"/>
    </source>
</evidence>
<dbReference type="GO" id="GO:0015293">
    <property type="term" value="F:symporter activity"/>
    <property type="evidence" value="ECO:0007669"/>
    <property type="project" value="UniProtKB-KW"/>
</dbReference>
<dbReference type="Gene3D" id="3.50.50.60">
    <property type="entry name" value="FAD/NAD(P)-binding domain"/>
    <property type="match status" value="1"/>
</dbReference>
<comment type="subcellular location">
    <subcellularLocation>
        <location evidence="1">Cell membrane</location>
        <topology evidence="1">Multi-pass membrane protein</topology>
    </subcellularLocation>
</comment>
<keyword evidence="7 9" id="KW-0472">Membrane</keyword>
<feature type="transmembrane region" description="Helical" evidence="9">
    <location>
        <begin position="812"/>
        <end position="838"/>
    </location>
</feature>
<feature type="transmembrane region" description="Helical" evidence="9">
    <location>
        <begin position="850"/>
        <end position="874"/>
    </location>
</feature>
<dbReference type="InterPro" id="IPR036259">
    <property type="entry name" value="MFS_trans_sf"/>
</dbReference>
<dbReference type="Pfam" id="PF07690">
    <property type="entry name" value="MFS_1"/>
    <property type="match status" value="1"/>
</dbReference>
<dbReference type="PRINTS" id="PR00368">
    <property type="entry name" value="FADPNR"/>
</dbReference>
<dbReference type="SUPFAM" id="SSF103473">
    <property type="entry name" value="MFS general substrate transporter"/>
    <property type="match status" value="1"/>
</dbReference>
<keyword evidence="5" id="KW-0769">Symport</keyword>
<evidence type="ECO:0000256" key="8">
    <source>
        <dbReference type="SAM" id="MobiDB-lite"/>
    </source>
</evidence>
<keyword evidence="4 9" id="KW-0812">Transmembrane</keyword>
<dbReference type="InterPro" id="IPR036188">
    <property type="entry name" value="FAD/NAD-bd_sf"/>
</dbReference>
<gene>
    <name evidence="11" type="ORF">NK6_4297</name>
</gene>
<dbReference type="PANTHER" id="PTHR43528:SF8">
    <property type="entry name" value="BLR0239 PROTEIN"/>
    <property type="match status" value="1"/>
</dbReference>
<dbReference type="EMBL" id="AP014685">
    <property type="protein sequence ID" value="BAR57465.1"/>
    <property type="molecule type" value="Genomic_DNA"/>
</dbReference>
<organism evidence="11 12">
    <name type="scientific">Bradyrhizobium diazoefficiens</name>
    <dbReference type="NCBI Taxonomy" id="1355477"/>
    <lineage>
        <taxon>Bacteria</taxon>
        <taxon>Pseudomonadati</taxon>
        <taxon>Pseudomonadota</taxon>
        <taxon>Alphaproteobacteria</taxon>
        <taxon>Hyphomicrobiales</taxon>
        <taxon>Nitrobacteraceae</taxon>
        <taxon>Bradyrhizobium</taxon>
    </lineage>
</organism>
<feature type="transmembrane region" description="Helical" evidence="9">
    <location>
        <begin position="721"/>
        <end position="742"/>
    </location>
</feature>
<feature type="compositionally biased region" description="Polar residues" evidence="8">
    <location>
        <begin position="457"/>
        <end position="467"/>
    </location>
</feature>
<evidence type="ECO:0000256" key="4">
    <source>
        <dbReference type="ARBA" id="ARBA00022692"/>
    </source>
</evidence>
<protein>
    <submittedName>
        <fullName evidence="11">Oxidoreductase</fullName>
    </submittedName>
</protein>
<accession>A0A0E3VUI4</accession>
<evidence type="ECO:0000259" key="10">
    <source>
        <dbReference type="PROSITE" id="PS50850"/>
    </source>
</evidence>
<dbReference type="AlphaFoldDB" id="A0A0E3VUI4"/>
<keyword evidence="6 9" id="KW-1133">Transmembrane helix</keyword>
<feature type="transmembrane region" description="Helical" evidence="9">
    <location>
        <begin position="533"/>
        <end position="560"/>
    </location>
</feature>
<feature type="transmembrane region" description="Helical" evidence="9">
    <location>
        <begin position="787"/>
        <end position="806"/>
    </location>
</feature>
<feature type="transmembrane region" description="Helical" evidence="9">
    <location>
        <begin position="673"/>
        <end position="692"/>
    </location>
</feature>
<dbReference type="InterPro" id="IPR020846">
    <property type="entry name" value="MFS_dom"/>
</dbReference>
<dbReference type="InterPro" id="IPR051084">
    <property type="entry name" value="H+-coupled_symporters"/>
</dbReference>
<feature type="transmembrane region" description="Helical" evidence="9">
    <location>
        <begin position="880"/>
        <end position="899"/>
    </location>
</feature>
<dbReference type="Pfam" id="PF13738">
    <property type="entry name" value="Pyr_redox_3"/>
    <property type="match status" value="1"/>
</dbReference>
<dbReference type="FunFam" id="1.20.1250.20:FF:001189">
    <property type="entry name" value="Major facilitator transporter"/>
    <property type="match status" value="1"/>
</dbReference>
<evidence type="ECO:0000256" key="6">
    <source>
        <dbReference type="ARBA" id="ARBA00022989"/>
    </source>
</evidence>
<dbReference type="GO" id="GO:0005886">
    <property type="term" value="C:plasma membrane"/>
    <property type="evidence" value="ECO:0007669"/>
    <property type="project" value="UniProtKB-SubCell"/>
</dbReference>
<sequence>MTTMTPDAAGLAALEARLKQDLAWLELPAKSWVPRRLVDGESVVDVVIVGAGMAGLVASAMLRRLGVDNQLVLDRARAGEEGPWVTFARMRTLRSPKELTGPAMGMPALTFRAFYEAQYGRQAWQALDRAPRTMWMDYLIWYRKVLDLPVRNGVSVERIHARTDELFALDISGGGTSRQILARHVVLATGRDGLGGAYVPSLCDGIDRRFWAHSSAPIDFERLRGRRVAVVGAGASAMDNAAMALEAGAARLDLFIRRADIPRVNKFTGIGSQGVVHGFAGLSDDWKWRFLDHTLKAQTPPPRQSVLRVSAYPQAHFHLASPIDDLVVAGDHLTVTTPKGRYATDFIIFGTGFKVDLALRDELAEFAPHIRFWCDRFPAPDGMDNAELENSPDLGDSFQFLEKEPGACPMLARLHCFNYPATLSHGKLSGDIPAISEGADRLARGIVRRLFVRPSPRRNSPATNGRMPTSPINPPNRRNRTGKREMQTNRKAIAAAIAGNALEWYDFTVFALMTPVIKNLFFPVDPKISGSEINALLLTTALFGTGFFMRPIGGLVLGYFGDRKGRKAAMTLGMGIMAVSVALLALTPTYATAGIAAPLIVLLARLLQGFSVGGEFGTSTAYLIEAAPPGRTGFYGSWQIAGQLMANVLGAVLGAALTLAFTPEQLAAGAWRIPFFVGLVIVPILLYMRASVIEPEASRRSMATLHKDNFIAALKNPGRNFLIGMGMVVASAVSFYVTFGYTVTYAKEVLKLPLMQSFLVQMIAAIVMVIVVPIAGAVSDRYPRRPLLLVSLIGYFVSLYPLYAWVISEPSIARLLVAQIVIGFFSAFFLGVYCTTLVELFPIRVRSTALAIVNNVAVLVFGGFAQFFVTWLIALTGSPLAPIFYVMIGVGLGLIAVIAMRPEDAEREQVPDGVVEQAS</sequence>
<evidence type="ECO:0000256" key="2">
    <source>
        <dbReference type="ARBA" id="ARBA00022448"/>
    </source>
</evidence>
<dbReference type="PROSITE" id="PS50850">
    <property type="entry name" value="MFS"/>
    <property type="match status" value="1"/>
</dbReference>
<name>A0A0E3VUI4_9BRAD</name>
<dbReference type="CDD" id="cd17368">
    <property type="entry name" value="MFS_CitA"/>
    <property type="match status" value="1"/>
</dbReference>
<dbReference type="Proteomes" id="UP000063308">
    <property type="component" value="Chromosome"/>
</dbReference>
<dbReference type="FunFam" id="1.20.1250.20:FF:000001">
    <property type="entry name" value="Dicarboxylate MFS transporter"/>
    <property type="match status" value="1"/>
</dbReference>
<feature type="transmembrane region" description="Helical" evidence="9">
    <location>
        <begin position="754"/>
        <end position="775"/>
    </location>
</feature>
<keyword evidence="2" id="KW-0813">Transport</keyword>
<dbReference type="Gene3D" id="1.20.1250.20">
    <property type="entry name" value="MFS general substrate transporter like domains"/>
    <property type="match status" value="2"/>
</dbReference>
<reference evidence="11 12" key="1">
    <citation type="submission" date="2014-11" db="EMBL/GenBank/DDBJ databases">
        <title>Symbiosis island explosion on the genome of extra-slow-growing strains of soybean bradyrhizobia with massive insertion sequences.</title>
        <authorList>
            <person name="Iida T."/>
            <person name="Minamisawa K."/>
        </authorList>
    </citation>
    <scope>NUCLEOTIDE SEQUENCE [LARGE SCALE GENOMIC DNA]</scope>
    <source>
        <strain evidence="11 12">NK6</strain>
    </source>
</reference>
<evidence type="ECO:0000256" key="7">
    <source>
        <dbReference type="ARBA" id="ARBA00023136"/>
    </source>
</evidence>
<feature type="domain" description="Major facilitator superfamily (MFS) profile" evidence="10">
    <location>
        <begin position="492"/>
        <end position="905"/>
    </location>
</feature>
<dbReference type="InterPro" id="IPR011701">
    <property type="entry name" value="MFS"/>
</dbReference>
<keyword evidence="3" id="KW-1003">Cell membrane</keyword>
<evidence type="ECO:0000313" key="12">
    <source>
        <dbReference type="Proteomes" id="UP000063308"/>
    </source>
</evidence>
<feature type="transmembrane region" description="Helical" evidence="9">
    <location>
        <begin position="572"/>
        <end position="593"/>
    </location>
</feature>
<evidence type="ECO:0000256" key="5">
    <source>
        <dbReference type="ARBA" id="ARBA00022847"/>
    </source>
</evidence>
<evidence type="ECO:0000256" key="3">
    <source>
        <dbReference type="ARBA" id="ARBA00022475"/>
    </source>
</evidence>
<evidence type="ECO:0000256" key="9">
    <source>
        <dbReference type="SAM" id="Phobius"/>
    </source>
</evidence>
<dbReference type="PANTHER" id="PTHR43528">
    <property type="entry name" value="ALPHA-KETOGLUTARATE PERMEASE"/>
    <property type="match status" value="1"/>
</dbReference>
<feature type="region of interest" description="Disordered" evidence="8">
    <location>
        <begin position="455"/>
        <end position="485"/>
    </location>
</feature>
<dbReference type="SUPFAM" id="SSF51905">
    <property type="entry name" value="FAD/NAD(P)-binding domain"/>
    <property type="match status" value="1"/>
</dbReference>